<dbReference type="Proteomes" id="UP000467387">
    <property type="component" value="Unassembled WGS sequence"/>
</dbReference>
<proteinExistence type="predicted"/>
<dbReference type="AlphaFoldDB" id="A0A0A1GP75"/>
<protein>
    <submittedName>
        <fullName evidence="1">Uncharacterized protein</fullName>
    </submittedName>
</protein>
<accession>A0A0A1GP75</accession>
<evidence type="ECO:0000313" key="1">
    <source>
        <dbReference type="EMBL" id="KAB7056221.1"/>
    </source>
</evidence>
<name>A0A0A1GP75_BIFLN</name>
<reference evidence="1 2" key="1">
    <citation type="journal article" date="2019" name="Nat. Med.">
        <title>A library of human gut bacterial isolates paired with longitudinal multiomics data enables mechanistic microbiome research.</title>
        <authorList>
            <person name="Poyet M."/>
            <person name="Groussin M."/>
            <person name="Gibbons S.M."/>
            <person name="Avila-Pacheco J."/>
            <person name="Jiang X."/>
            <person name="Kearney S.M."/>
            <person name="Perrotta A.R."/>
            <person name="Berdy B."/>
            <person name="Zhao S."/>
            <person name="Lieberman T.D."/>
            <person name="Swanson P.K."/>
            <person name="Smith M."/>
            <person name="Roesemann S."/>
            <person name="Alexander J.E."/>
            <person name="Rich S.A."/>
            <person name="Livny J."/>
            <person name="Vlamakis H."/>
            <person name="Clish C."/>
            <person name="Bullock K."/>
            <person name="Deik A."/>
            <person name="Scott J."/>
            <person name="Pierce K.A."/>
            <person name="Xavier R.J."/>
            <person name="Alm E.J."/>
        </authorList>
    </citation>
    <scope>NUCLEOTIDE SEQUENCE [LARGE SCALE GENOMIC DNA]</scope>
    <source>
        <strain evidence="1 2">BIOML-A210</strain>
    </source>
</reference>
<dbReference type="RefSeq" id="WP_080771606.1">
    <property type="nucleotide sequence ID" value="NZ_JADPCU010000001.1"/>
</dbReference>
<comment type="caution">
    <text evidence="1">The sequence shown here is derived from an EMBL/GenBank/DDBJ whole genome shotgun (WGS) entry which is preliminary data.</text>
</comment>
<organism evidence="1 2">
    <name type="scientific">Bifidobacterium longum</name>
    <dbReference type="NCBI Taxonomy" id="216816"/>
    <lineage>
        <taxon>Bacteria</taxon>
        <taxon>Bacillati</taxon>
        <taxon>Actinomycetota</taxon>
        <taxon>Actinomycetes</taxon>
        <taxon>Bifidobacteriales</taxon>
        <taxon>Bifidobacteriaceae</taxon>
        <taxon>Bifidobacterium</taxon>
    </lineage>
</organism>
<sequence>MQSLAGRELDADLTRPFRRYAVSNVLGADFTKYCQQMHQGNGGGLGGTTATHNSIEYSNESYDAKTRTVTMHAVIDWSDPYRFGDSTGSFTAPDITVVFDKSGKIQRIDSTVWGFPPAR</sequence>
<evidence type="ECO:0000313" key="2">
    <source>
        <dbReference type="Proteomes" id="UP000467387"/>
    </source>
</evidence>
<gene>
    <name evidence="1" type="ORF">GBI87_10020</name>
</gene>
<dbReference type="EMBL" id="WDWU01000016">
    <property type="protein sequence ID" value="KAB7056221.1"/>
    <property type="molecule type" value="Genomic_DNA"/>
</dbReference>